<sequence>MSARFPLSIKSVSPDVNKQLLEDFTGERTGFVQVGDDEWFFPSKYASQGANFYNFKVRKDDTWVVTFPRSGTTWTQELVWLIANDLDYDTATKIPLVDRFPFLEFSLFVHDDVKQELLNQSEGDPEKQALIEQLSKPGYEVLNEITSPRFIKTHFPFSLLPPNLLEEGCKVIYVARNPKDVAVSFYHLNRLFRTQGYKGDFKKYWDYFEKSLHPWTPYWTHVIEGWKRREHPNMLFLFYEEMNKDISATVEKVADFLGKSLTDEQLSQLTSYLHINNFRKNKAVNMDPLKAIGLLQNGEQDFIRKGQNGSWTDEFTPELEKRADEWIKENMKKTDLRFPVHLVEE</sequence>
<dbReference type="InterPro" id="IPR027417">
    <property type="entry name" value="P-loop_NTPase"/>
</dbReference>
<accession>A0A1B0Y0B2</accession>
<evidence type="ECO:0000256" key="1">
    <source>
        <dbReference type="ARBA" id="ARBA00005771"/>
    </source>
</evidence>
<organism evidence="4">
    <name type="scientific">Locusta migratoria migratoria</name>
    <name type="common">Asiatic migratory locust</name>
    <dbReference type="NCBI Taxonomy" id="238695"/>
    <lineage>
        <taxon>Eukaryota</taxon>
        <taxon>Metazoa</taxon>
        <taxon>Ecdysozoa</taxon>
        <taxon>Arthropoda</taxon>
        <taxon>Hexapoda</taxon>
        <taxon>Insecta</taxon>
        <taxon>Pterygota</taxon>
        <taxon>Neoptera</taxon>
        <taxon>Polyneoptera</taxon>
        <taxon>Orthoptera</taxon>
        <taxon>Caelifera</taxon>
        <taxon>Acrididea</taxon>
        <taxon>Acridomorpha</taxon>
        <taxon>Acridoidea</taxon>
        <taxon>Acrididae</taxon>
        <taxon>Oedipodinae</taxon>
        <taxon>Locusta</taxon>
    </lineage>
</organism>
<dbReference type="EMBL" id="KT000403">
    <property type="protein sequence ID" value="ANI86001.1"/>
    <property type="molecule type" value="mRNA"/>
</dbReference>
<keyword evidence="2 4" id="KW-0808">Transferase</keyword>
<comment type="similarity">
    <text evidence="1">Belongs to the sulfotransferase 1 family.</text>
</comment>
<name>A0A1B0Y0B2_LOCMI</name>
<dbReference type="AlphaFoldDB" id="A0A1B0Y0B2"/>
<evidence type="ECO:0000259" key="3">
    <source>
        <dbReference type="Pfam" id="PF00685"/>
    </source>
</evidence>
<dbReference type="PANTHER" id="PTHR11783">
    <property type="entry name" value="SULFOTRANSFERASE SULT"/>
    <property type="match status" value="1"/>
</dbReference>
<reference evidence="4" key="1">
    <citation type="submission" date="2015-06" db="EMBL/GenBank/DDBJ databases">
        <title>Brain sulfation as a general mechanism for regulating animal behavioural plasticity.</title>
        <authorList>
            <person name="Tong X."/>
        </authorList>
    </citation>
    <scope>NUCLEOTIDE SEQUENCE</scope>
    <source>
        <strain evidence="4">SULT-03701</strain>
    </source>
</reference>
<dbReference type="Gene3D" id="3.40.50.300">
    <property type="entry name" value="P-loop containing nucleotide triphosphate hydrolases"/>
    <property type="match status" value="1"/>
</dbReference>
<dbReference type="GO" id="GO:0008146">
    <property type="term" value="F:sulfotransferase activity"/>
    <property type="evidence" value="ECO:0007669"/>
    <property type="project" value="InterPro"/>
</dbReference>
<protein>
    <submittedName>
        <fullName evidence="4">Sulfotransferase</fullName>
    </submittedName>
</protein>
<dbReference type="SUPFAM" id="SSF52540">
    <property type="entry name" value="P-loop containing nucleoside triphosphate hydrolases"/>
    <property type="match status" value="1"/>
</dbReference>
<proteinExistence type="evidence at transcript level"/>
<dbReference type="InterPro" id="IPR000863">
    <property type="entry name" value="Sulfotransferase_dom"/>
</dbReference>
<dbReference type="Pfam" id="PF00685">
    <property type="entry name" value="Sulfotransfer_1"/>
    <property type="match status" value="1"/>
</dbReference>
<evidence type="ECO:0000256" key="2">
    <source>
        <dbReference type="ARBA" id="ARBA00022679"/>
    </source>
</evidence>
<feature type="domain" description="Sulfotransferase" evidence="3">
    <location>
        <begin position="59"/>
        <end position="334"/>
    </location>
</feature>
<evidence type="ECO:0000313" key="4">
    <source>
        <dbReference type="EMBL" id="ANI86001.1"/>
    </source>
</evidence>